<dbReference type="Proteomes" id="UP001412067">
    <property type="component" value="Unassembled WGS sequence"/>
</dbReference>
<gene>
    <name evidence="2" type="ORF">KSP40_PGU008443</name>
</gene>
<evidence type="ECO:0000313" key="3">
    <source>
        <dbReference type="Proteomes" id="UP001412067"/>
    </source>
</evidence>
<sequence>MVSMIDINLLITVHILIGNWVCICKSSELYCKIADVASSCFHPVSYFYPFNFTYHFLYSTKFHLSMAVRVKISLKI</sequence>
<keyword evidence="3" id="KW-1185">Reference proteome</keyword>
<evidence type="ECO:0008006" key="4">
    <source>
        <dbReference type="Google" id="ProtNLM"/>
    </source>
</evidence>
<organism evidence="2 3">
    <name type="scientific">Platanthera guangdongensis</name>
    <dbReference type="NCBI Taxonomy" id="2320717"/>
    <lineage>
        <taxon>Eukaryota</taxon>
        <taxon>Viridiplantae</taxon>
        <taxon>Streptophyta</taxon>
        <taxon>Embryophyta</taxon>
        <taxon>Tracheophyta</taxon>
        <taxon>Spermatophyta</taxon>
        <taxon>Magnoliopsida</taxon>
        <taxon>Liliopsida</taxon>
        <taxon>Asparagales</taxon>
        <taxon>Orchidaceae</taxon>
        <taxon>Orchidoideae</taxon>
        <taxon>Orchideae</taxon>
        <taxon>Orchidinae</taxon>
        <taxon>Platanthera</taxon>
    </lineage>
</organism>
<accession>A0ABR2LTF7</accession>
<comment type="caution">
    <text evidence="2">The sequence shown here is derived from an EMBL/GenBank/DDBJ whole genome shotgun (WGS) entry which is preliminary data.</text>
</comment>
<name>A0ABR2LTF7_9ASPA</name>
<reference evidence="2 3" key="1">
    <citation type="journal article" date="2022" name="Nat. Plants">
        <title>Genomes of leafy and leafless Platanthera orchids illuminate the evolution of mycoheterotrophy.</title>
        <authorList>
            <person name="Li M.H."/>
            <person name="Liu K.W."/>
            <person name="Li Z."/>
            <person name="Lu H.C."/>
            <person name="Ye Q.L."/>
            <person name="Zhang D."/>
            <person name="Wang J.Y."/>
            <person name="Li Y.F."/>
            <person name="Zhong Z.M."/>
            <person name="Liu X."/>
            <person name="Yu X."/>
            <person name="Liu D.K."/>
            <person name="Tu X.D."/>
            <person name="Liu B."/>
            <person name="Hao Y."/>
            <person name="Liao X.Y."/>
            <person name="Jiang Y.T."/>
            <person name="Sun W.H."/>
            <person name="Chen J."/>
            <person name="Chen Y.Q."/>
            <person name="Ai Y."/>
            <person name="Zhai J.W."/>
            <person name="Wu S.S."/>
            <person name="Zhou Z."/>
            <person name="Hsiao Y.Y."/>
            <person name="Wu W.L."/>
            <person name="Chen Y.Y."/>
            <person name="Lin Y.F."/>
            <person name="Hsu J.L."/>
            <person name="Li C.Y."/>
            <person name="Wang Z.W."/>
            <person name="Zhao X."/>
            <person name="Zhong W.Y."/>
            <person name="Ma X.K."/>
            <person name="Ma L."/>
            <person name="Huang J."/>
            <person name="Chen G.Z."/>
            <person name="Huang M.Z."/>
            <person name="Huang L."/>
            <person name="Peng D.H."/>
            <person name="Luo Y.B."/>
            <person name="Zou S.Q."/>
            <person name="Chen S.P."/>
            <person name="Lan S."/>
            <person name="Tsai W.C."/>
            <person name="Van de Peer Y."/>
            <person name="Liu Z.J."/>
        </authorList>
    </citation>
    <scope>NUCLEOTIDE SEQUENCE [LARGE SCALE GENOMIC DNA]</scope>
    <source>
        <strain evidence="2">Lor288</strain>
    </source>
</reference>
<feature type="signal peptide" evidence="1">
    <location>
        <begin position="1"/>
        <end position="26"/>
    </location>
</feature>
<dbReference type="EMBL" id="JBBWWR010000015">
    <property type="protein sequence ID" value="KAK8950066.1"/>
    <property type="molecule type" value="Genomic_DNA"/>
</dbReference>
<evidence type="ECO:0000256" key="1">
    <source>
        <dbReference type="SAM" id="SignalP"/>
    </source>
</evidence>
<evidence type="ECO:0000313" key="2">
    <source>
        <dbReference type="EMBL" id="KAK8950066.1"/>
    </source>
</evidence>
<proteinExistence type="predicted"/>
<feature type="chain" id="PRO_5045084960" description="Secreted protein" evidence="1">
    <location>
        <begin position="27"/>
        <end position="76"/>
    </location>
</feature>
<keyword evidence="1" id="KW-0732">Signal</keyword>
<protein>
    <recommendedName>
        <fullName evidence="4">Secreted protein</fullName>
    </recommendedName>
</protein>